<sequence>MLHVANTNTGYKGVYQRIPKATKRESAKVTYQAQLKVDGKPLKRRANLPVRAHIVYRDFDEDDEAAKGEAVPLEDGGLIDESDTPAAMAHAPAAAGKRKRPHIVKSVRLPNWMDLDQELLPYGGPVRALVDTVVKKTTNAVMPDKLDAIGGIGELAVQLRTARPDQPYDDLLASFATATQQQAAKRLTSVPGKGYVCKRCGIAGHWLEQCSAEKPPHDQKRPPVPPPESKYMCKLCKDCAPSAKKSKHGTKPPKGYLCDACHVANDHYLTHCPRYAEYKAGPPPKNYLCKRCGMAGHWLEQCTALIPWKAHTAADGRADKDVLIVAGEEAREVGEELAESLEEQKPEVISTIQRVVQLVGEEASRQLLVQTWAVEDSGGLLTLDGTNRRRTPGGVFLWLVKQKLNEAQRAQIFSAPRPAKLEAGLSGVQGE</sequence>
<protein>
    <recommendedName>
        <fullName evidence="4">Phosphorylated adapter RNA export protein</fullName>
    </recommendedName>
    <alternativeName>
        <fullName evidence="10">RNA U small nuclear RNA export adapter protein</fullName>
    </alternativeName>
</protein>
<evidence type="ECO:0000313" key="13">
    <source>
        <dbReference type="EMBL" id="KOO53610.1"/>
    </source>
</evidence>
<keyword evidence="7" id="KW-0694">RNA-binding</keyword>
<dbReference type="Gene3D" id="1.10.10.1440">
    <property type="entry name" value="PHAX RNA-binding domain"/>
    <property type="match status" value="1"/>
</dbReference>
<dbReference type="Pfam" id="PF13917">
    <property type="entry name" value="zf-CCHC_3"/>
    <property type="match status" value="2"/>
</dbReference>
<comment type="similarity">
    <text evidence="3">Belongs to the PHAX family.</text>
</comment>
<dbReference type="InterPro" id="IPR038092">
    <property type="entry name" value="PHAX_RNA-binding_sf"/>
</dbReference>
<keyword evidence="9" id="KW-0539">Nucleus</keyword>
<evidence type="ECO:0000256" key="7">
    <source>
        <dbReference type="ARBA" id="ARBA00022884"/>
    </source>
</evidence>
<dbReference type="Proteomes" id="UP000037460">
    <property type="component" value="Unassembled WGS sequence"/>
</dbReference>
<evidence type="ECO:0000256" key="5">
    <source>
        <dbReference type="ARBA" id="ARBA00022448"/>
    </source>
</evidence>
<evidence type="ECO:0000256" key="8">
    <source>
        <dbReference type="ARBA" id="ARBA00022927"/>
    </source>
</evidence>
<keyword evidence="5" id="KW-0813">Transport</keyword>
<dbReference type="GO" id="GO:0015031">
    <property type="term" value="P:protein transport"/>
    <property type="evidence" value="ECO:0007669"/>
    <property type="project" value="UniProtKB-KW"/>
</dbReference>
<proteinExistence type="inferred from homology"/>
<feature type="compositionally biased region" description="Low complexity" evidence="11">
    <location>
        <begin position="85"/>
        <end position="95"/>
    </location>
</feature>
<dbReference type="SMART" id="SM00343">
    <property type="entry name" value="ZnF_C2HC"/>
    <property type="match status" value="3"/>
</dbReference>
<dbReference type="GO" id="GO:0005737">
    <property type="term" value="C:cytoplasm"/>
    <property type="evidence" value="ECO:0007669"/>
    <property type="project" value="UniProtKB-SubCell"/>
</dbReference>
<dbReference type="PANTHER" id="PTHR13135:SF0">
    <property type="entry name" value="PHOSPHORYLATED ADAPTER RNA EXPORT PROTEIN"/>
    <property type="match status" value="1"/>
</dbReference>
<evidence type="ECO:0000256" key="10">
    <source>
        <dbReference type="ARBA" id="ARBA00030834"/>
    </source>
</evidence>
<dbReference type="OrthoDB" id="444325at2759"/>
<dbReference type="InterPro" id="IPR001878">
    <property type="entry name" value="Znf_CCHC"/>
</dbReference>
<feature type="domain" description="CCHC-type" evidence="12">
    <location>
        <begin position="196"/>
        <end position="212"/>
    </location>
</feature>
<evidence type="ECO:0000256" key="3">
    <source>
        <dbReference type="ARBA" id="ARBA00006094"/>
    </source>
</evidence>
<name>A0A0M0LRC5_9EUKA</name>
<dbReference type="AlphaFoldDB" id="A0A0M0LRC5"/>
<comment type="caution">
    <text evidence="13">The sequence shown here is derived from an EMBL/GenBank/DDBJ whole genome shotgun (WGS) entry which is preliminary data.</text>
</comment>
<dbReference type="InterPro" id="IPR039047">
    <property type="entry name" value="PHAX"/>
</dbReference>
<feature type="region of interest" description="Disordered" evidence="11">
    <location>
        <begin position="73"/>
        <end position="99"/>
    </location>
</feature>
<evidence type="ECO:0000256" key="6">
    <source>
        <dbReference type="ARBA" id="ARBA00022490"/>
    </source>
</evidence>
<keyword evidence="6" id="KW-0963">Cytoplasm</keyword>
<evidence type="ECO:0000256" key="11">
    <source>
        <dbReference type="SAM" id="MobiDB-lite"/>
    </source>
</evidence>
<gene>
    <name evidence="13" type="ORF">Ctob_010699</name>
</gene>
<dbReference type="EMBL" id="JWZX01000157">
    <property type="protein sequence ID" value="KOO53610.1"/>
    <property type="molecule type" value="Genomic_DNA"/>
</dbReference>
<dbReference type="GO" id="GO:0003723">
    <property type="term" value="F:RNA binding"/>
    <property type="evidence" value="ECO:0007669"/>
    <property type="project" value="UniProtKB-KW"/>
</dbReference>
<evidence type="ECO:0000259" key="12">
    <source>
        <dbReference type="SMART" id="SM00343"/>
    </source>
</evidence>
<dbReference type="GO" id="GO:0008270">
    <property type="term" value="F:zinc ion binding"/>
    <property type="evidence" value="ECO:0007669"/>
    <property type="project" value="InterPro"/>
</dbReference>
<dbReference type="GO" id="GO:0006408">
    <property type="term" value="P:snRNA export from nucleus"/>
    <property type="evidence" value="ECO:0007669"/>
    <property type="project" value="InterPro"/>
</dbReference>
<feature type="domain" description="CCHC-type" evidence="12">
    <location>
        <begin position="257"/>
        <end position="274"/>
    </location>
</feature>
<evidence type="ECO:0000256" key="1">
    <source>
        <dbReference type="ARBA" id="ARBA00004123"/>
    </source>
</evidence>
<evidence type="ECO:0000256" key="4">
    <source>
        <dbReference type="ARBA" id="ARBA00016856"/>
    </source>
</evidence>
<feature type="domain" description="CCHC-type" evidence="12">
    <location>
        <begin position="288"/>
        <end position="304"/>
    </location>
</feature>
<keyword evidence="14" id="KW-1185">Reference proteome</keyword>
<accession>A0A0M0LRC5</accession>
<reference evidence="14" key="1">
    <citation type="journal article" date="2015" name="PLoS Genet.">
        <title>Genome Sequence and Transcriptome Analyses of Chrysochromulina tobin: Metabolic Tools for Enhanced Algal Fitness in the Prominent Order Prymnesiales (Haptophyceae).</title>
        <authorList>
            <person name="Hovde B.T."/>
            <person name="Deodato C.R."/>
            <person name="Hunsperger H.M."/>
            <person name="Ryken S.A."/>
            <person name="Yost W."/>
            <person name="Jha R.K."/>
            <person name="Patterson J."/>
            <person name="Monnat R.J. Jr."/>
            <person name="Barlow S.B."/>
            <person name="Starkenburg S.R."/>
            <person name="Cattolico R.A."/>
        </authorList>
    </citation>
    <scope>NUCLEOTIDE SEQUENCE</scope>
    <source>
        <strain evidence="14">CCMP291</strain>
    </source>
</reference>
<keyword evidence="8" id="KW-0653">Protein transport</keyword>
<dbReference type="PANTHER" id="PTHR13135">
    <property type="entry name" value="CYTOSOLIC RESINIFERATOXIN BINDING PROTEIN RBP-26"/>
    <property type="match status" value="1"/>
</dbReference>
<evidence type="ECO:0000313" key="14">
    <source>
        <dbReference type="Proteomes" id="UP000037460"/>
    </source>
</evidence>
<evidence type="ECO:0000256" key="2">
    <source>
        <dbReference type="ARBA" id="ARBA00004496"/>
    </source>
</evidence>
<comment type="subcellular location">
    <subcellularLocation>
        <location evidence="2">Cytoplasm</location>
    </subcellularLocation>
    <subcellularLocation>
        <location evidence="1">Nucleus</location>
    </subcellularLocation>
</comment>
<dbReference type="Pfam" id="PF10258">
    <property type="entry name" value="PHAX_RNA-bd"/>
    <property type="match status" value="1"/>
</dbReference>
<evidence type="ECO:0000256" key="9">
    <source>
        <dbReference type="ARBA" id="ARBA00023242"/>
    </source>
</evidence>
<dbReference type="InterPro" id="IPR019385">
    <property type="entry name" value="PHAX_RNA-binding_domain"/>
</dbReference>
<organism evidence="13 14">
    <name type="scientific">Chrysochromulina tobinii</name>
    <dbReference type="NCBI Taxonomy" id="1460289"/>
    <lineage>
        <taxon>Eukaryota</taxon>
        <taxon>Haptista</taxon>
        <taxon>Haptophyta</taxon>
        <taxon>Prymnesiophyceae</taxon>
        <taxon>Prymnesiales</taxon>
        <taxon>Chrysochromulinaceae</taxon>
        <taxon>Chrysochromulina</taxon>
    </lineage>
</organism>
<dbReference type="GO" id="GO:0005634">
    <property type="term" value="C:nucleus"/>
    <property type="evidence" value="ECO:0007669"/>
    <property type="project" value="UniProtKB-SubCell"/>
</dbReference>